<keyword evidence="4" id="KW-0408">Iron</keyword>
<reference evidence="7" key="1">
    <citation type="submission" date="2018-05" db="EMBL/GenBank/DDBJ databases">
        <authorList>
            <person name="Lanie J.A."/>
            <person name="Ng W.-L."/>
            <person name="Kazmierczak K.M."/>
            <person name="Andrzejewski T.M."/>
            <person name="Davidsen T.M."/>
            <person name="Wayne K.J."/>
            <person name="Tettelin H."/>
            <person name="Glass J.I."/>
            <person name="Rusch D."/>
            <person name="Podicherti R."/>
            <person name="Tsui H.-C.T."/>
            <person name="Winkler M.E."/>
        </authorList>
    </citation>
    <scope>NUCLEOTIDE SEQUENCE</scope>
</reference>
<dbReference type="PROSITE" id="PS51085">
    <property type="entry name" value="2FE2S_FER_2"/>
    <property type="match status" value="1"/>
</dbReference>
<dbReference type="GO" id="GO:0046872">
    <property type="term" value="F:metal ion binding"/>
    <property type="evidence" value="ECO:0007669"/>
    <property type="project" value="UniProtKB-KW"/>
</dbReference>
<dbReference type="SUPFAM" id="SSF54292">
    <property type="entry name" value="2Fe-2S ferredoxin-like"/>
    <property type="match status" value="1"/>
</dbReference>
<dbReference type="PANTHER" id="PTHR44379">
    <property type="entry name" value="OXIDOREDUCTASE WITH IRON-SULFUR SUBUNIT"/>
    <property type="match status" value="1"/>
</dbReference>
<gene>
    <name evidence="7" type="ORF">METZ01_LOCUS202398</name>
</gene>
<name>A0A382EHI7_9ZZZZ</name>
<evidence type="ECO:0000256" key="2">
    <source>
        <dbReference type="ARBA" id="ARBA00022723"/>
    </source>
</evidence>
<dbReference type="EMBL" id="UINC01044290">
    <property type="protein sequence ID" value="SVB49544.1"/>
    <property type="molecule type" value="Genomic_DNA"/>
</dbReference>
<evidence type="ECO:0000256" key="3">
    <source>
        <dbReference type="ARBA" id="ARBA00023002"/>
    </source>
</evidence>
<dbReference type="PANTHER" id="PTHR44379:SF8">
    <property type="entry name" value="XANTHINE DEHYDROGENASE IRON-SULFUR-BINDING SUBUNIT XDHC-RELATED"/>
    <property type="match status" value="1"/>
</dbReference>
<dbReference type="Pfam" id="PF01799">
    <property type="entry name" value="Fer2_2"/>
    <property type="match status" value="1"/>
</dbReference>
<dbReference type="Gene3D" id="1.10.150.120">
    <property type="entry name" value="[2Fe-2S]-binding domain"/>
    <property type="match status" value="1"/>
</dbReference>
<dbReference type="InterPro" id="IPR036010">
    <property type="entry name" value="2Fe-2S_ferredoxin-like_sf"/>
</dbReference>
<keyword evidence="1" id="KW-0001">2Fe-2S</keyword>
<feature type="domain" description="2Fe-2S ferredoxin-type" evidence="6">
    <location>
        <begin position="4"/>
        <end position="81"/>
    </location>
</feature>
<dbReference type="InterPro" id="IPR001041">
    <property type="entry name" value="2Fe-2S_ferredoxin-type"/>
</dbReference>
<evidence type="ECO:0000256" key="1">
    <source>
        <dbReference type="ARBA" id="ARBA00022714"/>
    </source>
</evidence>
<dbReference type="AlphaFoldDB" id="A0A382EHI7"/>
<dbReference type="GO" id="GO:0016491">
    <property type="term" value="F:oxidoreductase activity"/>
    <property type="evidence" value="ECO:0007669"/>
    <property type="project" value="UniProtKB-KW"/>
</dbReference>
<dbReference type="InterPro" id="IPR036884">
    <property type="entry name" value="2Fe-2S-bd_dom_sf"/>
</dbReference>
<sequence>MAKQQMSITVNGDLHELLVSDRQTLLDVIRDQLSLTGTKRGCTTGACGVCTINNEQGEAIFSCLTHALEWDGESITTIEGLESNGELDAMQTAFIEHGALQCGFCTPGVIMSAKAVVNKYPQPTEEQINAGMAGVLCRCTGHIKVKQAIRNDHRIRTRAHQND</sequence>
<evidence type="ECO:0000256" key="4">
    <source>
        <dbReference type="ARBA" id="ARBA00023004"/>
    </source>
</evidence>
<dbReference type="CDD" id="cd00207">
    <property type="entry name" value="fer2"/>
    <property type="match status" value="1"/>
</dbReference>
<dbReference type="Gene3D" id="3.10.20.30">
    <property type="match status" value="1"/>
</dbReference>
<keyword evidence="2" id="KW-0479">Metal-binding</keyword>
<protein>
    <recommendedName>
        <fullName evidence="6">2Fe-2S ferredoxin-type domain-containing protein</fullName>
    </recommendedName>
</protein>
<evidence type="ECO:0000259" key="6">
    <source>
        <dbReference type="PROSITE" id="PS51085"/>
    </source>
</evidence>
<organism evidence="7">
    <name type="scientific">marine metagenome</name>
    <dbReference type="NCBI Taxonomy" id="408172"/>
    <lineage>
        <taxon>unclassified sequences</taxon>
        <taxon>metagenomes</taxon>
        <taxon>ecological metagenomes</taxon>
    </lineage>
</organism>
<evidence type="ECO:0000256" key="5">
    <source>
        <dbReference type="ARBA" id="ARBA00023014"/>
    </source>
</evidence>
<keyword evidence="3" id="KW-0560">Oxidoreductase</keyword>
<dbReference type="SUPFAM" id="SSF47741">
    <property type="entry name" value="CO dehydrogenase ISP C-domain like"/>
    <property type="match status" value="1"/>
</dbReference>
<dbReference type="Pfam" id="PF00111">
    <property type="entry name" value="Fer2"/>
    <property type="match status" value="1"/>
</dbReference>
<dbReference type="InterPro" id="IPR051452">
    <property type="entry name" value="Diverse_Oxidoreductases"/>
</dbReference>
<keyword evidence="5" id="KW-0411">Iron-sulfur</keyword>
<accession>A0A382EHI7</accession>
<dbReference type="PROSITE" id="PS00197">
    <property type="entry name" value="2FE2S_FER_1"/>
    <property type="match status" value="1"/>
</dbReference>
<dbReference type="GO" id="GO:0051537">
    <property type="term" value="F:2 iron, 2 sulfur cluster binding"/>
    <property type="evidence" value="ECO:0007669"/>
    <property type="project" value="UniProtKB-KW"/>
</dbReference>
<dbReference type="InterPro" id="IPR006058">
    <property type="entry name" value="2Fe2S_fd_BS"/>
</dbReference>
<proteinExistence type="predicted"/>
<dbReference type="InterPro" id="IPR002888">
    <property type="entry name" value="2Fe-2S-bd"/>
</dbReference>
<dbReference type="InterPro" id="IPR012675">
    <property type="entry name" value="Beta-grasp_dom_sf"/>
</dbReference>
<evidence type="ECO:0000313" key="7">
    <source>
        <dbReference type="EMBL" id="SVB49544.1"/>
    </source>
</evidence>